<name>A0ABM7VF77_9BACT</name>
<dbReference type="Pfam" id="PF11535">
    <property type="entry name" value="Calci_bind_CcbP"/>
    <property type="match status" value="1"/>
</dbReference>
<keyword evidence="2" id="KW-1185">Reference proteome</keyword>
<proteinExistence type="predicted"/>
<dbReference type="EMBL" id="AP025292">
    <property type="protein sequence ID" value="BDC99582.1"/>
    <property type="molecule type" value="Genomic_DNA"/>
</dbReference>
<reference evidence="1 2" key="1">
    <citation type="submission" date="2021-12" db="EMBL/GenBank/DDBJ databases">
        <title>Genome sequencing of bacteria with rrn-lacking chromosome and rrn-plasmid.</title>
        <authorList>
            <person name="Anda M."/>
            <person name="Iwasaki W."/>
        </authorList>
    </citation>
    <scope>NUCLEOTIDE SEQUENCE [LARGE SCALE GENOMIC DNA]</scope>
    <source>
        <strain evidence="1 2">NBRC 101262</strain>
    </source>
</reference>
<dbReference type="Proteomes" id="UP001354989">
    <property type="component" value="Chromosome"/>
</dbReference>
<sequence length="123" mass="14034">MEEEEIRISEIIQDSSLVVSTGTLIKYLEYIKKNVKLPLKVTGVAWDFLYSDYGADTPNGRQVFELIGFDNNVEQCSNLFAEVRSVASGKVFSLQLFEFQALDQASKEGQILADYSYWIENYI</sequence>
<gene>
    <name evidence="1" type="ORF">PEPS_18630</name>
</gene>
<evidence type="ECO:0000313" key="1">
    <source>
        <dbReference type="EMBL" id="BDC99582.1"/>
    </source>
</evidence>
<evidence type="ECO:0000313" key="2">
    <source>
        <dbReference type="Proteomes" id="UP001354989"/>
    </source>
</evidence>
<protein>
    <submittedName>
        <fullName evidence="1">Uncharacterized protein</fullName>
    </submittedName>
</protein>
<organism evidence="1 2">
    <name type="scientific">Persicobacter psychrovividus</name>
    <dbReference type="NCBI Taxonomy" id="387638"/>
    <lineage>
        <taxon>Bacteria</taxon>
        <taxon>Pseudomonadati</taxon>
        <taxon>Bacteroidota</taxon>
        <taxon>Cytophagia</taxon>
        <taxon>Cytophagales</taxon>
        <taxon>Persicobacteraceae</taxon>
        <taxon>Persicobacter</taxon>
    </lineage>
</organism>
<accession>A0ABM7VF77</accession>
<dbReference type="InterPro" id="IPR020994">
    <property type="entry name" value="Uncharacterised_Ca-bd_CcbP"/>
</dbReference>
<dbReference type="RefSeq" id="WP_338396889.1">
    <property type="nucleotide sequence ID" value="NZ_AP025292.1"/>
</dbReference>